<feature type="domain" description="HTH marR-type" evidence="1">
    <location>
        <begin position="1"/>
        <end position="138"/>
    </location>
</feature>
<dbReference type="PANTHER" id="PTHR33164">
    <property type="entry name" value="TRANSCRIPTIONAL REGULATOR, MARR FAMILY"/>
    <property type="match status" value="1"/>
</dbReference>
<name>A0A1D3TVK7_9FIRM</name>
<dbReference type="EMBL" id="FMKA01000017">
    <property type="protein sequence ID" value="SCP98177.1"/>
    <property type="molecule type" value="Genomic_DNA"/>
</dbReference>
<proteinExistence type="predicted"/>
<dbReference type="PANTHER" id="PTHR33164:SF89">
    <property type="entry name" value="MARR FAMILY REGULATORY PROTEIN"/>
    <property type="match status" value="1"/>
</dbReference>
<evidence type="ECO:0000313" key="2">
    <source>
        <dbReference type="EMBL" id="SCP98177.1"/>
    </source>
</evidence>
<organism evidence="2 3">
    <name type="scientific">Anaerobium acetethylicum</name>
    <dbReference type="NCBI Taxonomy" id="1619234"/>
    <lineage>
        <taxon>Bacteria</taxon>
        <taxon>Bacillati</taxon>
        <taxon>Bacillota</taxon>
        <taxon>Clostridia</taxon>
        <taxon>Lachnospirales</taxon>
        <taxon>Lachnospiraceae</taxon>
        <taxon>Anaerobium</taxon>
    </lineage>
</organism>
<dbReference type="PROSITE" id="PS50995">
    <property type="entry name" value="HTH_MARR_2"/>
    <property type="match status" value="1"/>
</dbReference>
<dbReference type="STRING" id="1619234.SAMN05421730_101748"/>
<keyword evidence="3" id="KW-1185">Reference proteome</keyword>
<dbReference type="GO" id="GO:0003700">
    <property type="term" value="F:DNA-binding transcription factor activity"/>
    <property type="evidence" value="ECO:0007669"/>
    <property type="project" value="InterPro"/>
</dbReference>
<keyword evidence="2" id="KW-0238">DNA-binding</keyword>
<dbReference type="GO" id="GO:0006950">
    <property type="term" value="P:response to stress"/>
    <property type="evidence" value="ECO:0007669"/>
    <property type="project" value="TreeGrafter"/>
</dbReference>
<dbReference type="OrthoDB" id="2063997at2"/>
<evidence type="ECO:0000259" key="1">
    <source>
        <dbReference type="PROSITE" id="PS50995"/>
    </source>
</evidence>
<dbReference type="Gene3D" id="1.10.10.10">
    <property type="entry name" value="Winged helix-like DNA-binding domain superfamily/Winged helix DNA-binding domain"/>
    <property type="match status" value="1"/>
</dbReference>
<accession>A0A1D3TVK7</accession>
<dbReference type="InterPro" id="IPR036390">
    <property type="entry name" value="WH_DNA-bd_sf"/>
</dbReference>
<dbReference type="Proteomes" id="UP000199315">
    <property type="component" value="Unassembled WGS sequence"/>
</dbReference>
<protein>
    <submittedName>
        <fullName evidence="2">DNA-binding transcriptional regulator, MarR family</fullName>
    </submittedName>
</protein>
<dbReference type="SUPFAM" id="SSF46785">
    <property type="entry name" value="Winged helix' DNA-binding domain"/>
    <property type="match status" value="1"/>
</dbReference>
<dbReference type="InterPro" id="IPR039422">
    <property type="entry name" value="MarR/SlyA-like"/>
</dbReference>
<sequence length="159" mass="18388">MNEQHKKLFETFGLFRKLSFASILPDLSHGEYMTLLVVGGCDKNGRHKGIKVSTLAKRLNVSSPAVSRTIKGLEDRNFLVRTVDREDRRHTYVELTDEGRRVLGEAEKLFSEFSSSVLEKMGTDDMERLNSYLLKLYEVSKEEILLRKYKNGKEKEKNE</sequence>
<gene>
    <name evidence="2" type="ORF">SAMN05421730_101748</name>
</gene>
<evidence type="ECO:0000313" key="3">
    <source>
        <dbReference type="Proteomes" id="UP000199315"/>
    </source>
</evidence>
<dbReference type="AlphaFoldDB" id="A0A1D3TVK7"/>
<dbReference type="InterPro" id="IPR000835">
    <property type="entry name" value="HTH_MarR-typ"/>
</dbReference>
<dbReference type="GO" id="GO:0003677">
    <property type="term" value="F:DNA binding"/>
    <property type="evidence" value="ECO:0007669"/>
    <property type="project" value="UniProtKB-KW"/>
</dbReference>
<dbReference type="PRINTS" id="PR00598">
    <property type="entry name" value="HTHMARR"/>
</dbReference>
<dbReference type="RefSeq" id="WP_091235059.1">
    <property type="nucleotide sequence ID" value="NZ_FMKA01000017.1"/>
</dbReference>
<reference evidence="2 3" key="1">
    <citation type="submission" date="2016-09" db="EMBL/GenBank/DDBJ databases">
        <authorList>
            <person name="Capua I."/>
            <person name="De Benedictis P."/>
            <person name="Joannis T."/>
            <person name="Lombin L.H."/>
            <person name="Cattoli G."/>
        </authorList>
    </citation>
    <scope>NUCLEOTIDE SEQUENCE [LARGE SCALE GENOMIC DNA]</scope>
    <source>
        <strain evidence="2 3">GluBS11</strain>
    </source>
</reference>
<dbReference type="Pfam" id="PF01047">
    <property type="entry name" value="MarR"/>
    <property type="match status" value="1"/>
</dbReference>
<dbReference type="SMART" id="SM00347">
    <property type="entry name" value="HTH_MARR"/>
    <property type="match status" value="1"/>
</dbReference>
<dbReference type="InterPro" id="IPR036388">
    <property type="entry name" value="WH-like_DNA-bd_sf"/>
</dbReference>